<dbReference type="SUPFAM" id="SSF47819">
    <property type="entry name" value="HRDC-like"/>
    <property type="match status" value="1"/>
</dbReference>
<feature type="binding site" evidence="13">
    <location>
        <begin position="1704"/>
        <end position="1705"/>
    </location>
    <ligand>
        <name>S-adenosyl-L-methionine</name>
        <dbReference type="ChEBI" id="CHEBI:59789"/>
    </ligand>
</feature>
<dbReference type="FunFam" id="1.20.1250.40:FF:000003">
    <property type="entry name" value="DNA-directed RNA polymerase II subunit rpb4"/>
    <property type="match status" value="1"/>
</dbReference>
<feature type="compositionally biased region" description="Polar residues" evidence="15">
    <location>
        <begin position="297"/>
        <end position="310"/>
    </location>
</feature>
<evidence type="ECO:0000256" key="10">
    <source>
        <dbReference type="ARBA" id="ARBA00023128"/>
    </source>
</evidence>
<dbReference type="InterPro" id="IPR036770">
    <property type="entry name" value="Ankyrin_rpt-contain_sf"/>
</dbReference>
<keyword evidence="7 13" id="KW-0819">tRNA processing</keyword>
<protein>
    <recommendedName>
        <fullName evidence="13">tRNA (guanine(37)-N1)-methyltransferase</fullName>
        <ecNumber evidence="13">2.1.1.228</ecNumber>
    </recommendedName>
    <alternativeName>
        <fullName evidence="13">M1G-methyltransferase</fullName>
    </alternativeName>
    <alternativeName>
        <fullName evidence="13">tRNA [GM37] methyltransferase</fullName>
    </alternativeName>
    <alternativeName>
        <fullName evidence="13">tRNA methyltransferase 5</fullName>
    </alternativeName>
</protein>
<comment type="similarity">
    <text evidence="13">Belongs to the TRM5 / TYW2 family.</text>
</comment>
<dbReference type="InterPro" id="IPR005574">
    <property type="entry name" value="Rpb4/RPC9"/>
</dbReference>
<feature type="repeat" description="ANK" evidence="14">
    <location>
        <begin position="621"/>
        <end position="643"/>
    </location>
</feature>
<feature type="repeat" description="ANK" evidence="14">
    <location>
        <begin position="489"/>
        <end position="521"/>
    </location>
</feature>
<dbReference type="InterPro" id="IPR030382">
    <property type="entry name" value="MeTrfase_TRM5/TYW2"/>
</dbReference>
<accession>A0A7H8QU52</accession>
<feature type="region of interest" description="Disordered" evidence="15">
    <location>
        <begin position="1061"/>
        <end position="1092"/>
    </location>
</feature>
<dbReference type="InterPro" id="IPR010997">
    <property type="entry name" value="HRDC-like_sf"/>
</dbReference>
<evidence type="ECO:0000256" key="6">
    <source>
        <dbReference type="ARBA" id="ARBA00022691"/>
    </source>
</evidence>
<dbReference type="Pfam" id="PF25133">
    <property type="entry name" value="TYW2_N_2"/>
    <property type="match status" value="1"/>
</dbReference>
<evidence type="ECO:0000256" key="3">
    <source>
        <dbReference type="ARBA" id="ARBA00022490"/>
    </source>
</evidence>
<feature type="repeat" description="ANK" evidence="14">
    <location>
        <begin position="423"/>
        <end position="455"/>
    </location>
</feature>
<feature type="compositionally biased region" description="Low complexity" evidence="15">
    <location>
        <begin position="1168"/>
        <end position="1183"/>
    </location>
</feature>
<dbReference type="PRINTS" id="PR01415">
    <property type="entry name" value="ANKYRIN"/>
</dbReference>
<dbReference type="FunFam" id="3.30.300.110:FF:000001">
    <property type="entry name" value="tRNA (guanine(37)-N1)-methyltransferase"/>
    <property type="match status" value="1"/>
</dbReference>
<dbReference type="Pfam" id="PF03874">
    <property type="entry name" value="RNA_pol_Rpb4"/>
    <property type="match status" value="1"/>
</dbReference>
<dbReference type="Gene3D" id="3.30.300.110">
    <property type="entry name" value="Met-10+ protein-like domains"/>
    <property type="match status" value="1"/>
</dbReference>
<keyword evidence="6 13" id="KW-0949">S-adenosyl-L-methionine</keyword>
<comment type="subcellular location">
    <subcellularLocation>
        <location evidence="13">Mitochondrion matrix</location>
    </subcellularLocation>
    <subcellularLocation>
        <location evidence="1 13">Nucleus</location>
    </subcellularLocation>
    <subcellularLocation>
        <location evidence="13">Cytoplasm</location>
    </subcellularLocation>
    <text evidence="13">Predominantly in the mitochondria and in the nucleus.</text>
</comment>
<dbReference type="EC" id="2.1.1.228" evidence="13"/>
<dbReference type="Pfam" id="PF00023">
    <property type="entry name" value="Ank"/>
    <property type="match status" value="1"/>
</dbReference>
<feature type="region of interest" description="Disordered" evidence="15">
    <location>
        <begin position="1234"/>
        <end position="1302"/>
    </location>
</feature>
<feature type="region of interest" description="Disordered" evidence="15">
    <location>
        <begin position="900"/>
        <end position="1022"/>
    </location>
</feature>
<comment type="similarity">
    <text evidence="2">Belongs to the class I-like SAM-binding methyltransferase superfamily. TRM5/TYW2 family.</text>
</comment>
<keyword evidence="8" id="KW-0677">Repeat</keyword>
<feature type="region of interest" description="Disordered" evidence="15">
    <location>
        <begin position="294"/>
        <end position="333"/>
    </location>
</feature>
<dbReference type="InterPro" id="IPR038324">
    <property type="entry name" value="Rpb4/RPC9_sf"/>
</dbReference>
<dbReference type="PROSITE" id="PS50297">
    <property type="entry name" value="ANK_REP_REGION"/>
    <property type="match status" value="8"/>
</dbReference>
<proteinExistence type="inferred from homology"/>
<evidence type="ECO:0000256" key="7">
    <source>
        <dbReference type="ARBA" id="ARBA00022694"/>
    </source>
</evidence>
<feature type="repeat" description="ANK" evidence="14">
    <location>
        <begin position="722"/>
        <end position="754"/>
    </location>
</feature>
<dbReference type="SMART" id="SM00657">
    <property type="entry name" value="RPOL4c"/>
    <property type="match status" value="1"/>
</dbReference>
<dbReference type="Gene3D" id="1.20.1250.40">
    <property type="match status" value="1"/>
</dbReference>
<dbReference type="InterPro" id="IPR006590">
    <property type="entry name" value="RNA_pol_Rpb4/RPC9_core"/>
</dbReference>
<evidence type="ECO:0000256" key="1">
    <source>
        <dbReference type="ARBA" id="ARBA00004123"/>
    </source>
</evidence>
<dbReference type="Gene3D" id="1.25.40.20">
    <property type="entry name" value="Ankyrin repeat-containing domain"/>
    <property type="match status" value="3"/>
</dbReference>
<comment type="catalytic activity">
    <reaction evidence="12 13">
        <text>guanosine(37) in tRNA + S-adenosyl-L-methionine = N(1)-methylguanosine(37) in tRNA + S-adenosyl-L-homocysteine + H(+)</text>
        <dbReference type="Rhea" id="RHEA:36899"/>
        <dbReference type="Rhea" id="RHEA-COMP:10145"/>
        <dbReference type="Rhea" id="RHEA-COMP:10147"/>
        <dbReference type="ChEBI" id="CHEBI:15378"/>
        <dbReference type="ChEBI" id="CHEBI:57856"/>
        <dbReference type="ChEBI" id="CHEBI:59789"/>
        <dbReference type="ChEBI" id="CHEBI:73542"/>
        <dbReference type="ChEBI" id="CHEBI:74269"/>
        <dbReference type="EC" id="2.1.1.228"/>
    </reaction>
</comment>
<dbReference type="Proteomes" id="UP000509510">
    <property type="component" value="Chromosome II"/>
</dbReference>
<evidence type="ECO:0000256" key="4">
    <source>
        <dbReference type="ARBA" id="ARBA00022603"/>
    </source>
</evidence>
<evidence type="ECO:0000256" key="2">
    <source>
        <dbReference type="ARBA" id="ARBA00009775"/>
    </source>
</evidence>
<keyword evidence="11 13" id="KW-0539">Nucleus</keyword>
<feature type="repeat" description="ANK" evidence="14">
    <location>
        <begin position="655"/>
        <end position="687"/>
    </location>
</feature>
<keyword evidence="3 13" id="KW-0963">Cytoplasm</keyword>
<evidence type="ECO:0000256" key="14">
    <source>
        <dbReference type="PROSITE-ProRule" id="PRU00023"/>
    </source>
</evidence>
<evidence type="ECO:0000313" key="18">
    <source>
        <dbReference type="Proteomes" id="UP000509510"/>
    </source>
</evidence>
<dbReference type="InterPro" id="IPR050776">
    <property type="entry name" value="Ank_Repeat/CDKN_Inhibitor"/>
</dbReference>
<dbReference type="PANTHER" id="PTHR24201:SF16">
    <property type="entry name" value="ANKYRIN-1-LIKE-RELATED"/>
    <property type="match status" value="1"/>
</dbReference>
<feature type="binding site" evidence="13">
    <location>
        <position position="1666"/>
    </location>
    <ligand>
        <name>S-adenosyl-L-methionine</name>
        <dbReference type="ChEBI" id="CHEBI:59789"/>
    </ligand>
</feature>
<feature type="binding site" evidence="13">
    <location>
        <begin position="1732"/>
        <end position="1733"/>
    </location>
    <ligand>
        <name>S-adenosyl-L-methionine</name>
        <dbReference type="ChEBI" id="CHEBI:59789"/>
    </ligand>
</feature>
<feature type="compositionally biased region" description="Low complexity" evidence="15">
    <location>
        <begin position="1283"/>
        <end position="1294"/>
    </location>
</feature>
<evidence type="ECO:0000313" key="17">
    <source>
        <dbReference type="EMBL" id="QKX57489.1"/>
    </source>
</evidence>
<dbReference type="SUPFAM" id="SSF53335">
    <property type="entry name" value="S-adenosyl-L-methionine-dependent methyltransferases"/>
    <property type="match status" value="1"/>
</dbReference>
<gene>
    <name evidence="13" type="primary">TRM5</name>
    <name evidence="17" type="ORF">TRUGW13939_04603</name>
</gene>
<keyword evidence="9 14" id="KW-0040">ANK repeat</keyword>
<dbReference type="GO" id="GO:0030880">
    <property type="term" value="C:RNA polymerase complex"/>
    <property type="evidence" value="ECO:0007669"/>
    <property type="project" value="InterPro"/>
</dbReference>
<evidence type="ECO:0000256" key="9">
    <source>
        <dbReference type="ARBA" id="ARBA00023043"/>
    </source>
</evidence>
<feature type="region of interest" description="Disordered" evidence="15">
    <location>
        <begin position="346"/>
        <end position="385"/>
    </location>
</feature>
<feature type="repeat" description="ANK" evidence="14">
    <location>
        <begin position="688"/>
        <end position="720"/>
    </location>
</feature>
<feature type="compositionally biased region" description="Low complexity" evidence="15">
    <location>
        <begin position="1411"/>
        <end position="1423"/>
    </location>
</feature>
<dbReference type="SMART" id="SM00248">
    <property type="entry name" value="ANK"/>
    <property type="match status" value="13"/>
</dbReference>
<dbReference type="InterPro" id="IPR002110">
    <property type="entry name" value="Ankyrin_rpt"/>
</dbReference>
<dbReference type="PANTHER" id="PTHR24201">
    <property type="entry name" value="ANK_REP_REGION DOMAIN-CONTAINING PROTEIN"/>
    <property type="match status" value="1"/>
</dbReference>
<dbReference type="SUPFAM" id="SSF48403">
    <property type="entry name" value="Ankyrin repeat"/>
    <property type="match status" value="2"/>
</dbReference>
<feature type="region of interest" description="Disordered" evidence="15">
    <location>
        <begin position="1145"/>
        <end position="1218"/>
    </location>
</feature>
<dbReference type="InterPro" id="IPR056743">
    <property type="entry name" value="TRM5-TYW2-like_MTfase"/>
</dbReference>
<organism evidence="17 18">
    <name type="scientific">Talaromyces rugulosus</name>
    <name type="common">Penicillium rugulosum</name>
    <dbReference type="NCBI Taxonomy" id="121627"/>
    <lineage>
        <taxon>Eukaryota</taxon>
        <taxon>Fungi</taxon>
        <taxon>Dikarya</taxon>
        <taxon>Ascomycota</taxon>
        <taxon>Pezizomycotina</taxon>
        <taxon>Eurotiomycetes</taxon>
        <taxon>Eurotiomycetidae</taxon>
        <taxon>Eurotiales</taxon>
        <taxon>Trichocomaceae</taxon>
        <taxon>Talaromyces</taxon>
        <taxon>Talaromyces sect. Islandici</taxon>
    </lineage>
</organism>
<dbReference type="GO" id="GO:0052906">
    <property type="term" value="F:tRNA (guanine(37)-N1)-methyltransferase activity"/>
    <property type="evidence" value="ECO:0007669"/>
    <property type="project" value="UniProtKB-UniRule"/>
</dbReference>
<dbReference type="HAMAP" id="MF_03152">
    <property type="entry name" value="TRM5"/>
    <property type="match status" value="1"/>
</dbReference>
<dbReference type="GO" id="GO:0070901">
    <property type="term" value="P:mitochondrial tRNA methylation"/>
    <property type="evidence" value="ECO:0007669"/>
    <property type="project" value="UniProtKB-ARBA"/>
</dbReference>
<feature type="compositionally biased region" description="Polar residues" evidence="15">
    <location>
        <begin position="1189"/>
        <end position="1200"/>
    </location>
</feature>
<feature type="domain" description="SAM-dependent methyltransferase TRM5/TYW2-type" evidence="16">
    <location>
        <begin position="1575"/>
        <end position="1890"/>
    </location>
</feature>
<dbReference type="PROSITE" id="PS51684">
    <property type="entry name" value="SAM_MT_TRM5_TYW2"/>
    <property type="match status" value="1"/>
</dbReference>
<comment type="function">
    <text evidence="13">Specifically methylates the N1 position of guanosine-37 in various cytoplasmic and mitochondrial tRNAs. Methylation is not dependent on the nature of the nucleoside 5' of the target nucleoside. This is the first step in the biosynthesis of wybutosine (yW), a modified base adjacent to the anticodon of tRNAs and required for accurate decoding.</text>
</comment>
<dbReference type="Pfam" id="PF12796">
    <property type="entry name" value="Ank_2"/>
    <property type="match status" value="5"/>
</dbReference>
<feature type="compositionally biased region" description="Polar residues" evidence="15">
    <location>
        <begin position="925"/>
        <end position="935"/>
    </location>
</feature>
<evidence type="ECO:0000256" key="12">
    <source>
        <dbReference type="ARBA" id="ARBA00047783"/>
    </source>
</evidence>
<dbReference type="GO" id="GO:0005759">
    <property type="term" value="C:mitochondrial matrix"/>
    <property type="evidence" value="ECO:0007669"/>
    <property type="project" value="UniProtKB-SubCell"/>
</dbReference>
<dbReference type="InterPro" id="IPR025792">
    <property type="entry name" value="tRNA_Gua_MeTrfase_euk"/>
</dbReference>
<sequence length="2043" mass="224142">MDPVSAWGVITGALQVVQIIGQTIQGLSALRGKYQNADLTIRSMIGELSTIKSAITQLHDWAIYNAGVSSSHVEYEESLGVAIDGCRAIMEVLSDKVAEMINPNEQADATIALAFKARVKVLWSEDMMTSLQARLHSQVRALNLLLQACQCRTSTEQLELLRKVESRHIIKKVADDTATLRTSIGSAASSQVDSRSISSRQLSSVGEIEFDFDDALLATSAYQAYRQPQVRPPVEASMNVGIRRGPSVGTTLSASDEGYASHDLTPSHSVSTTNSSFYRGNSLGPNDSVYPDHARSKSMSFGAQPVQNAPGTRRWASTGGGTNLTSPGGSKRGKFFSALKRLNTSSRANLTTPVSPNPAVSPSLGSTRGRRGRESDYTTSIDLNTQTGRNAPDIVKAAQLGTRYDVERLIGIGHNIEECHSHSRRNALMVASHCGKEDIADLLIQNNAQLNRADASGSTAVHLAASRGHSGVVALLLMEAINLEAETRHGRTALWVSANNGHLQTTQLLLEGRARVNARADNQMTALHVAARQGDVEVASILVSYGADVDARDASMMTALHYACEGGYLNVIELLLNNRADIDVGGSGRKTPLICSAAAGQLLAVQLLIKRKAKFKSTDEGGMTAIHWAAFNGHVEVVHFLFNQLRGSLALKNSQGRTPLHLATMNSRFSVVEFLVRKSCPLETRCMSGLDSLHYACRADSIEIVRLLLISGADIESQVEPTQQRPIHIAAAGSSVGLVRLLCEQNASLEARDAVGDRALCVASRHGHAAAVQALLDHGSPLHLRFGARSYEDSPLCLAAKGGHLPVVSLLMSRGASVLSKDETGWPPVRYAAYYGHPDVLQALIMAEPSATNQDYGFSPDSFGLSPDQIGFAPDAGISSERKRRVLELLKRSSPRESTVVNEVVPSRQPPATPVPHTEPFAMSRPNSYDPTSRGSFVDPVFYTQFNDPRPTELPGTLEQGLPSSRSATPTHMHRGEQDSSEPQEENTNRISSAAASFQPIPVVHQPSGGADTGILHQPRPQIPSASTILSTEQLSKSLTHLNLQVETPENSEASSIPEFYELDGNTTPRPSGSPSNPPPVSHSPHQEGVTSPCYVPSAGTYYLSTFVMPESGRGSSVYTCQLPQHKRCKFFLWESDAQIREKQSVLANSTSEPMTPRKTPVKSFQRSGGLLTPTTGQSTTGQRRQADYGSQSTNITTPSRRQRNRDFSSDEDAYGWDETLDNEVEGLLDTRGPIRQPIFSPETPRKTPRTAVNTSPGKRKLHEINDEPPPYSEIDGTQSTLSISQASTIPSSSVEISATPTPRRYQDVLSAHSSSDSSELTSSALSILDRHDVVIPTQAKDELVALLDQHHLKFKGVLRGRDISRVGLQNRNEEIALLKERIEGLEAEREMGRITIAELRSRSMDSNAASKPPSSSSPGDSSTMFRPPVNRAMRVLDRSFFKKSVPISAATVLETKNILDVRKRLSASNDILELPRYSICTIPNPGPLVIGNGRSLDLSSTEVKKKKCVLLREGIKHDDTATWSPTIGELVNEGLVGLGPYTVNLDYDYWNFSDIFQAILPEEEAKTGEAPEGFTQTGHVLHLNLRERWHPYKHILAEILMDKNPGARTVINKTESVGAVSEFRTFPFEILAGEKNMNVVVNEQGCAFHFDFSRVYWNSRLETEHRRLVNKFKPGELVCDVMAGVGPFAIPAGKKRIFVWGNDLNPYGFEVMEDTIVRNRVEGFVKAFNMDGRAFIRKTAKLMQGPTHKAIVRPKIHKSRLSKGEPLPQPQVFVRPPTVDHYVMNLPATAIEFLDAFVGVYHGQESLFHPSTDRKLPMIHVYCFSGHSEDERIDHFDICERISDRIGFLLTPDDTVNGSGNTKIELDIHNVRLLIHPRSTSVDGRIKKKSIKKMTGVKLPPPTHRKRVAPQADLEAASTLKLGQDQNTHTLSLSEARLVINKVLENKRRGGKKYDEPENLTKTLDYLEVFSRFKDEENIKAVERLLNSHTELEMFERSQLGSLCCDNAEEAKSLIPSLQTKISDNELQELLDELTKLRNFVE</sequence>
<dbReference type="InterPro" id="IPR029063">
    <property type="entry name" value="SAM-dependent_MTases_sf"/>
</dbReference>
<evidence type="ECO:0000256" key="11">
    <source>
        <dbReference type="ARBA" id="ARBA00023242"/>
    </source>
</evidence>
<dbReference type="GO" id="GO:0006352">
    <property type="term" value="P:DNA-templated transcription initiation"/>
    <property type="evidence" value="ECO:0007669"/>
    <property type="project" value="InterPro"/>
</dbReference>
<evidence type="ECO:0000256" key="5">
    <source>
        <dbReference type="ARBA" id="ARBA00022679"/>
    </source>
</evidence>
<feature type="repeat" description="ANK" evidence="14">
    <location>
        <begin position="791"/>
        <end position="823"/>
    </location>
</feature>
<dbReference type="Pfam" id="PF02475">
    <property type="entry name" value="TRM5-TYW2_MTfase"/>
    <property type="match status" value="1"/>
</dbReference>
<dbReference type="PROSITE" id="PS50088">
    <property type="entry name" value="ANK_REPEAT"/>
    <property type="match status" value="10"/>
</dbReference>
<feature type="compositionally biased region" description="Polar residues" evidence="15">
    <location>
        <begin position="346"/>
        <end position="366"/>
    </location>
</feature>
<dbReference type="OrthoDB" id="194358at2759"/>
<evidence type="ECO:0000256" key="8">
    <source>
        <dbReference type="ARBA" id="ARBA00022737"/>
    </source>
</evidence>
<dbReference type="GO" id="GO:0000166">
    <property type="term" value="F:nucleotide binding"/>
    <property type="evidence" value="ECO:0007669"/>
    <property type="project" value="InterPro"/>
</dbReference>
<keyword evidence="5 13" id="KW-0808">Transferase</keyword>
<feature type="repeat" description="ANK" evidence="14">
    <location>
        <begin position="456"/>
        <end position="488"/>
    </location>
</feature>
<evidence type="ECO:0000259" key="16">
    <source>
        <dbReference type="PROSITE" id="PS51684"/>
    </source>
</evidence>
<dbReference type="Gene3D" id="3.40.50.150">
    <property type="entry name" value="Vaccinia Virus protein VP39"/>
    <property type="match status" value="1"/>
</dbReference>
<dbReference type="EMBL" id="CP055899">
    <property type="protein sequence ID" value="QKX57489.1"/>
    <property type="molecule type" value="Genomic_DNA"/>
</dbReference>
<reference evidence="18" key="1">
    <citation type="submission" date="2020-06" db="EMBL/GenBank/DDBJ databases">
        <title>A chromosome-scale genome assembly of Talaromyces rugulosus W13939.</title>
        <authorList>
            <person name="Wang B."/>
            <person name="Guo L."/>
            <person name="Ye K."/>
            <person name="Wang L."/>
        </authorList>
    </citation>
    <scope>NUCLEOTIDE SEQUENCE [LARGE SCALE GENOMIC DNA]</scope>
    <source>
        <strain evidence="18">W13939</strain>
    </source>
</reference>
<feature type="repeat" description="ANK" evidence="14">
    <location>
        <begin position="555"/>
        <end position="587"/>
    </location>
</feature>
<feature type="region of interest" description="Disordered" evidence="15">
    <location>
        <begin position="1401"/>
        <end position="1428"/>
    </location>
</feature>
<evidence type="ECO:0000256" key="15">
    <source>
        <dbReference type="SAM" id="MobiDB-lite"/>
    </source>
</evidence>
<keyword evidence="4 13" id="KW-0489">Methyltransferase</keyword>
<comment type="subunit">
    <text evidence="13">Monomer.</text>
</comment>
<feature type="repeat" description="ANK" evidence="14">
    <location>
        <begin position="522"/>
        <end position="554"/>
    </location>
</feature>
<keyword evidence="10 13" id="KW-0496">Mitochondrion</keyword>
<keyword evidence="18" id="KW-1185">Reference proteome</keyword>
<dbReference type="InterPro" id="IPR056744">
    <property type="entry name" value="TRM5/TYW2-like_N"/>
</dbReference>
<evidence type="ECO:0000256" key="13">
    <source>
        <dbReference type="HAMAP-Rule" id="MF_03152"/>
    </source>
</evidence>
<name>A0A7H8QU52_TALRU</name>
<dbReference type="GO" id="GO:0005634">
    <property type="term" value="C:nucleus"/>
    <property type="evidence" value="ECO:0007669"/>
    <property type="project" value="UniProtKB-SubCell"/>
</dbReference>
<feature type="binding site" evidence="13">
    <location>
        <position position="1786"/>
    </location>
    <ligand>
        <name>S-adenosyl-L-methionine</name>
        <dbReference type="ChEBI" id="CHEBI:59789"/>
    </ligand>
</feature>